<evidence type="ECO:0000256" key="1">
    <source>
        <dbReference type="SAM" id="SignalP"/>
    </source>
</evidence>
<dbReference type="AlphaFoldDB" id="A0A9X3SA93"/>
<evidence type="ECO:0000313" key="2">
    <source>
        <dbReference type="EMBL" id="MDA0180080.1"/>
    </source>
</evidence>
<feature type="chain" id="PRO_5040934109" evidence="1">
    <location>
        <begin position="22"/>
        <end position="558"/>
    </location>
</feature>
<dbReference type="EMBL" id="JAPDDP010000009">
    <property type="protein sequence ID" value="MDA0180080.1"/>
    <property type="molecule type" value="Genomic_DNA"/>
</dbReference>
<organism evidence="2 3">
    <name type="scientific">Solirubrobacter phytolaccae</name>
    <dbReference type="NCBI Taxonomy" id="1404360"/>
    <lineage>
        <taxon>Bacteria</taxon>
        <taxon>Bacillati</taxon>
        <taxon>Actinomycetota</taxon>
        <taxon>Thermoleophilia</taxon>
        <taxon>Solirubrobacterales</taxon>
        <taxon>Solirubrobacteraceae</taxon>
        <taxon>Solirubrobacter</taxon>
    </lineage>
</organism>
<dbReference type="SUPFAM" id="SSF75011">
    <property type="entry name" value="3-carboxy-cis,cis-mucoante lactonizing enzyme"/>
    <property type="match status" value="1"/>
</dbReference>
<name>A0A9X3SA93_9ACTN</name>
<dbReference type="RefSeq" id="WP_270024390.1">
    <property type="nucleotide sequence ID" value="NZ_JAPDDP010000009.1"/>
</dbReference>
<evidence type="ECO:0000313" key="3">
    <source>
        <dbReference type="Proteomes" id="UP001147653"/>
    </source>
</evidence>
<proteinExistence type="predicted"/>
<keyword evidence="1" id="KW-0732">Signal</keyword>
<sequence length="558" mass="59058">MIRLALLVFAALLVFSGSAEAAVNRTCASGTTVYEKDGVRVFEAGRSDDSWFACGPTSTRPSLLWTVSPAYGHFAVTARIGDKLVFEGDGWGEGGGENTFVGWFDARTSEVRRGELAGGVSNTPYEVTVAADGSLGLVVGFDEEASLRVGHLKLSSTPGALQRELVLATPGARVPGSLAFADGDRALTWRLQDGTTRSVPTSGEAVTCTSGTTIAEAGGARVFEVFPNRKTDRGFQADVLAACARGATKPRELGVSDVYDQQLWGALALSRAGDWTAFATGLSGLVVLDGTTGQVRFVEPRGVSFLQDVAISAAGEVVFIARESWTGGTGSFVFRVTDRASERLATPGGETVPGSLAVTGDGRATWQIKDGLAQSTPLAGEAAVTCGAGTALIDRDGLRVFELMLKGGKHTRLYVCPPGAATPVLLRTGPRRAGWEVAEFGRERGRVALYLGAETHFDDDYLVSISAAGVRAASLGQTYSWGYIRGVAVAPDGRIGVAHRRGSRWRVTLFDRGRPGRLKRERTLARPRDGVRPGTLAFSGRRLVWRSRAGASRGVRVQ</sequence>
<reference evidence="2" key="1">
    <citation type="submission" date="2022-10" db="EMBL/GenBank/DDBJ databases">
        <title>The WGS of Solirubrobacter phytolaccae KCTC 29190.</title>
        <authorList>
            <person name="Jiang Z."/>
        </authorList>
    </citation>
    <scope>NUCLEOTIDE SEQUENCE</scope>
    <source>
        <strain evidence="2">KCTC 29190</strain>
    </source>
</reference>
<accession>A0A9X3SA93</accession>
<dbReference type="Proteomes" id="UP001147653">
    <property type="component" value="Unassembled WGS sequence"/>
</dbReference>
<dbReference type="SUPFAM" id="SSF82171">
    <property type="entry name" value="DPP6 N-terminal domain-like"/>
    <property type="match status" value="1"/>
</dbReference>
<comment type="caution">
    <text evidence="2">The sequence shown here is derived from an EMBL/GenBank/DDBJ whole genome shotgun (WGS) entry which is preliminary data.</text>
</comment>
<gene>
    <name evidence="2" type="ORF">OJ997_07215</name>
</gene>
<protein>
    <submittedName>
        <fullName evidence="2">Uncharacterized protein</fullName>
    </submittedName>
</protein>
<feature type="signal peptide" evidence="1">
    <location>
        <begin position="1"/>
        <end position="21"/>
    </location>
</feature>
<keyword evidence="3" id="KW-1185">Reference proteome</keyword>